<accession>A0AAE4WG25</accession>
<evidence type="ECO:0000256" key="1">
    <source>
        <dbReference type="ARBA" id="ARBA00022908"/>
    </source>
</evidence>
<dbReference type="Gene3D" id="1.10.443.10">
    <property type="entry name" value="Intergrase catalytic core"/>
    <property type="match status" value="1"/>
</dbReference>
<evidence type="ECO:0000256" key="2">
    <source>
        <dbReference type="ARBA" id="ARBA00023125"/>
    </source>
</evidence>
<dbReference type="InterPro" id="IPR013762">
    <property type="entry name" value="Integrase-like_cat_sf"/>
</dbReference>
<dbReference type="PROSITE" id="PS51898">
    <property type="entry name" value="TYR_RECOMBINASE"/>
    <property type="match status" value="1"/>
</dbReference>
<dbReference type="InterPro" id="IPR050090">
    <property type="entry name" value="Tyrosine_recombinase_XerCD"/>
</dbReference>
<organism evidence="7 8">
    <name type="scientific">Agrobacterium vitis</name>
    <name type="common">Rhizobium vitis</name>
    <dbReference type="NCBI Taxonomy" id="373"/>
    <lineage>
        <taxon>Bacteria</taxon>
        <taxon>Pseudomonadati</taxon>
        <taxon>Pseudomonadota</taxon>
        <taxon>Alphaproteobacteria</taxon>
        <taxon>Hyphomicrobiales</taxon>
        <taxon>Rhizobiaceae</taxon>
        <taxon>Rhizobium/Agrobacterium group</taxon>
        <taxon>Agrobacterium</taxon>
    </lineage>
</organism>
<dbReference type="PANTHER" id="PTHR30349:SF90">
    <property type="entry name" value="TYROSINE RECOMBINASE XERD"/>
    <property type="match status" value="1"/>
</dbReference>
<feature type="domain" description="Tyr recombinase" evidence="5">
    <location>
        <begin position="219"/>
        <end position="406"/>
    </location>
</feature>
<keyword evidence="1" id="KW-0229">DNA integration</keyword>
<evidence type="ECO:0000259" key="5">
    <source>
        <dbReference type="PROSITE" id="PS51898"/>
    </source>
</evidence>
<dbReference type="InterPro" id="IPR011010">
    <property type="entry name" value="DNA_brk_join_enz"/>
</dbReference>
<dbReference type="PANTHER" id="PTHR30349">
    <property type="entry name" value="PHAGE INTEGRASE-RELATED"/>
    <property type="match status" value="1"/>
</dbReference>
<gene>
    <name evidence="7" type="ORF">GOZ95_22035</name>
</gene>
<dbReference type="InterPro" id="IPR010998">
    <property type="entry name" value="Integrase_recombinase_N"/>
</dbReference>
<keyword evidence="3" id="KW-0233">DNA recombination</keyword>
<sequence length="414" mass="47025">MSNTNSKSPVPEDEAVSGLVRRYADTMREELFSCTTIARHERCLKMLCRLLDAECIALNDLDVRTAQELVNRSAALKRLQIRPAFIAERFVAFLVEQGLSKPPVAAQMDDARIRLRHDFESYLRQERGLRDATINSSWRWAVRFLDFRFEAHAGDLSAIKPEDLVQFLQHLIANRRSPLSECRPPSHLKNFFRYLYRAGMTQTDIAAAIPNMRRSFAGRLRRYLLPEQVELLLAAIRAGSPRKVRRRNYAMILLQARLGLRAPEVLAIQVDDIDWRRGEITIRGKGGIHDRLPLPPDVGEALVDYLRFERPAASLRILFITAKAPYRSFLGRNVLVNILRRAFALTGLTPPAPFVGTHMLRHSLASHMARQGASLGEIGDLLRHRSPASTLIYAKLDIESLRSIAQPWPARGDV</sequence>
<dbReference type="GO" id="GO:0003677">
    <property type="term" value="F:DNA binding"/>
    <property type="evidence" value="ECO:0007669"/>
    <property type="project" value="UniProtKB-UniRule"/>
</dbReference>
<evidence type="ECO:0000256" key="4">
    <source>
        <dbReference type="PROSITE-ProRule" id="PRU01248"/>
    </source>
</evidence>
<dbReference type="AlphaFoldDB" id="A0AAE4WG25"/>
<dbReference type="Proteomes" id="UP000436692">
    <property type="component" value="Unassembled WGS sequence"/>
</dbReference>
<dbReference type="InterPro" id="IPR044068">
    <property type="entry name" value="CB"/>
</dbReference>
<reference evidence="7 8" key="1">
    <citation type="submission" date="2019-12" db="EMBL/GenBank/DDBJ databases">
        <title>Whole-genome sequencing of Allorhizobium vitis.</title>
        <authorList>
            <person name="Gan H.M."/>
            <person name="Szegedi E."/>
            <person name="Burr T."/>
            <person name="Savka M.A."/>
        </authorList>
    </citation>
    <scope>NUCLEOTIDE SEQUENCE [LARGE SCALE GENOMIC DNA]</scope>
    <source>
        <strain evidence="7 8">CG989</strain>
    </source>
</reference>
<evidence type="ECO:0000313" key="8">
    <source>
        <dbReference type="Proteomes" id="UP000436692"/>
    </source>
</evidence>
<dbReference type="GO" id="GO:0015074">
    <property type="term" value="P:DNA integration"/>
    <property type="evidence" value="ECO:0007669"/>
    <property type="project" value="UniProtKB-KW"/>
</dbReference>
<evidence type="ECO:0000259" key="6">
    <source>
        <dbReference type="PROSITE" id="PS51900"/>
    </source>
</evidence>
<dbReference type="Pfam" id="PF02899">
    <property type="entry name" value="Phage_int_SAM_1"/>
    <property type="match status" value="1"/>
</dbReference>
<evidence type="ECO:0000313" key="7">
    <source>
        <dbReference type="EMBL" id="MUZ60121.1"/>
    </source>
</evidence>
<dbReference type="Gene3D" id="1.10.150.130">
    <property type="match status" value="1"/>
</dbReference>
<dbReference type="EMBL" id="WPHM01000014">
    <property type="protein sequence ID" value="MUZ60121.1"/>
    <property type="molecule type" value="Genomic_DNA"/>
</dbReference>
<dbReference type="Pfam" id="PF00589">
    <property type="entry name" value="Phage_integrase"/>
    <property type="match status" value="1"/>
</dbReference>
<dbReference type="RefSeq" id="WP_156550892.1">
    <property type="nucleotide sequence ID" value="NZ_JABAEJ010000014.1"/>
</dbReference>
<protein>
    <submittedName>
        <fullName evidence="7">Tyrosine-type recombinase/integrase</fullName>
    </submittedName>
</protein>
<evidence type="ECO:0000256" key="3">
    <source>
        <dbReference type="ARBA" id="ARBA00023172"/>
    </source>
</evidence>
<name>A0AAE4WG25_AGRVI</name>
<dbReference type="InterPro" id="IPR002104">
    <property type="entry name" value="Integrase_catalytic"/>
</dbReference>
<keyword evidence="2 4" id="KW-0238">DNA-binding</keyword>
<proteinExistence type="predicted"/>
<dbReference type="InterPro" id="IPR004107">
    <property type="entry name" value="Integrase_SAM-like_N"/>
</dbReference>
<dbReference type="CDD" id="cd01188">
    <property type="entry name" value="INT_RitA_C_like"/>
    <property type="match status" value="1"/>
</dbReference>
<dbReference type="PROSITE" id="PS51900">
    <property type="entry name" value="CB"/>
    <property type="match status" value="1"/>
</dbReference>
<dbReference type="SUPFAM" id="SSF56349">
    <property type="entry name" value="DNA breaking-rejoining enzymes"/>
    <property type="match status" value="1"/>
</dbReference>
<dbReference type="GO" id="GO:0006310">
    <property type="term" value="P:DNA recombination"/>
    <property type="evidence" value="ECO:0007669"/>
    <property type="project" value="UniProtKB-KW"/>
</dbReference>
<comment type="caution">
    <text evidence="7">The sequence shown here is derived from an EMBL/GenBank/DDBJ whole genome shotgun (WGS) entry which is preliminary data.</text>
</comment>
<feature type="domain" description="Core-binding (CB)" evidence="6">
    <location>
        <begin position="110"/>
        <end position="196"/>
    </location>
</feature>